<dbReference type="PANTHER" id="PTHR43510">
    <property type="entry name" value="AMINOTRANSFERASE FUNCTION, HYPOTHETICAL (EUROFUNG)"/>
    <property type="match status" value="1"/>
</dbReference>
<accession>A0A9W6KC43</accession>
<comment type="similarity">
    <text evidence="1">Belongs to the class-I pyridoxal-phosphate-dependent aminotransferase family.</text>
</comment>
<name>A0A9W6KC43_9ACTN</name>
<organism evidence="3 4">
    <name type="scientific">Dactylosporangium matsuzakiense</name>
    <dbReference type="NCBI Taxonomy" id="53360"/>
    <lineage>
        <taxon>Bacteria</taxon>
        <taxon>Bacillati</taxon>
        <taxon>Actinomycetota</taxon>
        <taxon>Actinomycetes</taxon>
        <taxon>Micromonosporales</taxon>
        <taxon>Micromonosporaceae</taxon>
        <taxon>Dactylosporangium</taxon>
    </lineage>
</organism>
<reference evidence="3" key="2">
    <citation type="submission" date="2023-01" db="EMBL/GenBank/DDBJ databases">
        <authorList>
            <person name="Sun Q."/>
            <person name="Evtushenko L."/>
        </authorList>
    </citation>
    <scope>NUCLEOTIDE SEQUENCE</scope>
    <source>
        <strain evidence="3">VKM Ac-1321</strain>
    </source>
</reference>
<keyword evidence="1 3" id="KW-0032">Aminotransferase</keyword>
<dbReference type="AlphaFoldDB" id="A0A9W6KC43"/>
<dbReference type="PRINTS" id="PR00753">
    <property type="entry name" value="ACCSYNTHASE"/>
</dbReference>
<dbReference type="Gene3D" id="3.40.640.10">
    <property type="entry name" value="Type I PLP-dependent aspartate aminotransferase-like (Major domain)"/>
    <property type="match status" value="1"/>
</dbReference>
<evidence type="ECO:0000259" key="2">
    <source>
        <dbReference type="Pfam" id="PF00155"/>
    </source>
</evidence>
<dbReference type="InterPro" id="IPR004839">
    <property type="entry name" value="Aminotransferase_I/II_large"/>
</dbReference>
<dbReference type="GO" id="GO:0008483">
    <property type="term" value="F:transaminase activity"/>
    <property type="evidence" value="ECO:0007669"/>
    <property type="project" value="UniProtKB-KW"/>
</dbReference>
<comment type="caution">
    <text evidence="3">The sequence shown here is derived from an EMBL/GenBank/DDBJ whole genome shotgun (WGS) entry which is preliminary data.</text>
</comment>
<protein>
    <recommendedName>
        <fullName evidence="1">Aminotransferase</fullName>
        <ecNumber evidence="1">2.6.1.-</ecNumber>
    </recommendedName>
</protein>
<evidence type="ECO:0000256" key="1">
    <source>
        <dbReference type="RuleBase" id="RU000481"/>
    </source>
</evidence>
<dbReference type="GO" id="GO:0030170">
    <property type="term" value="F:pyridoxal phosphate binding"/>
    <property type="evidence" value="ECO:0007669"/>
    <property type="project" value="InterPro"/>
</dbReference>
<evidence type="ECO:0000313" key="4">
    <source>
        <dbReference type="Proteomes" id="UP001143480"/>
    </source>
</evidence>
<dbReference type="InterPro" id="IPR015422">
    <property type="entry name" value="PyrdxlP-dep_Trfase_small"/>
</dbReference>
<dbReference type="Proteomes" id="UP001143480">
    <property type="component" value="Unassembled WGS sequence"/>
</dbReference>
<dbReference type="InterPro" id="IPR004838">
    <property type="entry name" value="NHTrfase_class1_PyrdxlP-BS"/>
</dbReference>
<dbReference type="InterPro" id="IPR015424">
    <property type="entry name" value="PyrdxlP-dep_Trfase"/>
</dbReference>
<gene>
    <name evidence="3" type="primary">arcT</name>
    <name evidence="3" type="ORF">GCM10017581_011120</name>
</gene>
<dbReference type="PANTHER" id="PTHR43510:SF1">
    <property type="entry name" value="AMINOTRANSFERASE FUNCTION, HYPOTHETICAL (EUROFUNG)"/>
    <property type="match status" value="1"/>
</dbReference>
<dbReference type="PROSITE" id="PS00105">
    <property type="entry name" value="AA_TRANSFER_CLASS_1"/>
    <property type="match status" value="1"/>
</dbReference>
<dbReference type="CDD" id="cd00609">
    <property type="entry name" value="AAT_like"/>
    <property type="match status" value="1"/>
</dbReference>
<keyword evidence="1" id="KW-0808">Transferase</keyword>
<evidence type="ECO:0000313" key="3">
    <source>
        <dbReference type="EMBL" id="GLK99371.1"/>
    </source>
</evidence>
<dbReference type="Gene3D" id="3.90.1150.10">
    <property type="entry name" value="Aspartate Aminotransferase, domain 1"/>
    <property type="match status" value="1"/>
</dbReference>
<dbReference type="Pfam" id="PF00155">
    <property type="entry name" value="Aminotran_1_2"/>
    <property type="match status" value="1"/>
</dbReference>
<reference evidence="3" key="1">
    <citation type="journal article" date="2014" name="Int. J. Syst. Evol. Microbiol.">
        <title>Complete genome sequence of Corynebacterium casei LMG S-19264T (=DSM 44701T), isolated from a smear-ripened cheese.</title>
        <authorList>
            <consortium name="US DOE Joint Genome Institute (JGI-PGF)"/>
            <person name="Walter F."/>
            <person name="Albersmeier A."/>
            <person name="Kalinowski J."/>
            <person name="Ruckert C."/>
        </authorList>
    </citation>
    <scope>NUCLEOTIDE SEQUENCE</scope>
    <source>
        <strain evidence="3">VKM Ac-1321</strain>
    </source>
</reference>
<keyword evidence="4" id="KW-1185">Reference proteome</keyword>
<comment type="cofactor">
    <cofactor evidence="1">
        <name>pyridoxal 5'-phosphate</name>
        <dbReference type="ChEBI" id="CHEBI:597326"/>
    </cofactor>
</comment>
<feature type="domain" description="Aminotransferase class I/classII large" evidence="2">
    <location>
        <begin position="49"/>
        <end position="360"/>
    </location>
</feature>
<dbReference type="InterPro" id="IPR015421">
    <property type="entry name" value="PyrdxlP-dep_Trfase_major"/>
</dbReference>
<dbReference type="SUPFAM" id="SSF53383">
    <property type="entry name" value="PLP-dependent transferases"/>
    <property type="match status" value="1"/>
</dbReference>
<dbReference type="EC" id="2.6.1.-" evidence="1"/>
<dbReference type="EMBL" id="BSFP01000003">
    <property type="protein sequence ID" value="GLK99371.1"/>
    <property type="molecule type" value="Genomic_DNA"/>
</dbReference>
<sequence length="374" mass="39778">MTTFVPLEIEEWHATHEESVVYNLADSGVPALTLRELVPGPSAFADLGRLSLGYPPAVGSRRLRELVGEWVGGTAASRVLITAGAAEALSIVVGALVAPGDEIVVIEPGYRHVRGLAENAGAVVSAVRLRPERQWRLDLGEIEEAVGPGVRVISVNNPANPLGTVLSEQEMTGLVRIAERRGAWIVADEVYRGSERDGGPVTLSFAGMYDRAVCIGSLSKAFGLPGLRIGWVAAEPEVLASACRRHEYAAIAASAVSIALAESALEQPRRDELIERGRTFIRAGYDRLSRWVDASGGLLSVVPPDAAAMAFVRYHADVASVDLADAIRTGARTLVCAGDYFGGPRHLRIQHTVAPEVLDAVMPGIIEIVGRYAA</sequence>
<proteinExistence type="inferred from homology"/>